<dbReference type="Proteomes" id="UP000770629">
    <property type="component" value="Unassembled WGS sequence"/>
</dbReference>
<protein>
    <submittedName>
        <fullName evidence="2">Uncharacterized protein</fullName>
    </submittedName>
</protein>
<gene>
    <name evidence="2" type="ORF">HJB60_04780</name>
</gene>
<organism evidence="2 3">
    <name type="scientific">Rhizobium lentis</name>
    <dbReference type="NCBI Taxonomy" id="1138194"/>
    <lineage>
        <taxon>Bacteria</taxon>
        <taxon>Pseudomonadati</taxon>
        <taxon>Pseudomonadota</taxon>
        <taxon>Alphaproteobacteria</taxon>
        <taxon>Hyphomicrobiales</taxon>
        <taxon>Rhizobiaceae</taxon>
        <taxon>Rhizobium/Agrobacterium group</taxon>
        <taxon>Rhizobium</taxon>
    </lineage>
</organism>
<name>A0ABS7ID82_9HYPH</name>
<reference evidence="2 3" key="1">
    <citation type="submission" date="2020-04" db="EMBL/GenBank/DDBJ databases">
        <title>Global-level population genomics: horizontal gene transfer, symbiosis and evolution in Rhizobia.</title>
        <authorList>
            <person name="Gai Y."/>
        </authorList>
    </citation>
    <scope>NUCLEOTIDE SEQUENCE [LARGE SCALE GENOMIC DNA]</scope>
    <source>
        <strain evidence="2 3">BLR33</strain>
    </source>
</reference>
<comment type="caution">
    <text evidence="2">The sequence shown here is derived from an EMBL/GenBank/DDBJ whole genome shotgun (WGS) entry which is preliminary data.</text>
</comment>
<evidence type="ECO:0000313" key="2">
    <source>
        <dbReference type="EMBL" id="MBX5088491.1"/>
    </source>
</evidence>
<keyword evidence="3" id="KW-1185">Reference proteome</keyword>
<feature type="region of interest" description="Disordered" evidence="1">
    <location>
        <begin position="269"/>
        <end position="291"/>
    </location>
</feature>
<accession>A0ABS7ID82</accession>
<sequence length="291" mass="32738">MIVDGDEDAEPHLTAEEVQTLLGFVQRFNPVIVGGQAVNIWAELYHGMDEELDGLGELTSKDLDFYHNREAERALANSLEDGLLEIPSGDNHTPNAAVVKGKLGNRDIVVDFLAQIKGVEGKSLLENSITFADAENPEGISVTLMHPLDCVRSRLSNINMLGRRSDHSLRQAVASLLILECYIEDQLSDLENKPAVKRALTALRELEFIVRDLHIGKTTECEFGDQLRPVSILQKYREDERLDVRVREHQLQGILERLEAKQNVAGRRRKRIMNVSDDSDTEPEQPAPRWS</sequence>
<evidence type="ECO:0000256" key="1">
    <source>
        <dbReference type="SAM" id="MobiDB-lite"/>
    </source>
</evidence>
<proteinExistence type="predicted"/>
<evidence type="ECO:0000313" key="3">
    <source>
        <dbReference type="Proteomes" id="UP000770629"/>
    </source>
</evidence>
<dbReference type="EMBL" id="JABDYF010000001">
    <property type="protein sequence ID" value="MBX5088491.1"/>
    <property type="molecule type" value="Genomic_DNA"/>
</dbReference>
<dbReference type="RefSeq" id="WP_221118638.1">
    <property type="nucleotide sequence ID" value="NZ_JABDXZ010000005.1"/>
</dbReference>